<evidence type="ECO:0000313" key="8">
    <source>
        <dbReference type="Proteomes" id="UP000054740"/>
    </source>
</evidence>
<name>A0A158HP41_CABCO</name>
<dbReference type="Pfam" id="PF25601">
    <property type="entry name" value="AAA_lid_14"/>
    <property type="match status" value="1"/>
</dbReference>
<keyword evidence="1" id="KW-0547">Nucleotide-binding</keyword>
<dbReference type="PRINTS" id="PR01590">
    <property type="entry name" value="HTHFIS"/>
</dbReference>
<dbReference type="PROSITE" id="PS00676">
    <property type="entry name" value="SIGMA54_INTERACT_2"/>
    <property type="match status" value="1"/>
</dbReference>
<dbReference type="SUPFAM" id="SSF46689">
    <property type="entry name" value="Homeodomain-like"/>
    <property type="match status" value="1"/>
</dbReference>
<dbReference type="Gene3D" id="3.40.50.300">
    <property type="entry name" value="P-loop containing nucleotide triphosphate hydrolases"/>
    <property type="match status" value="1"/>
</dbReference>
<evidence type="ECO:0000256" key="4">
    <source>
        <dbReference type="ARBA" id="ARBA00023125"/>
    </source>
</evidence>
<accession>A0A158HP41</accession>
<dbReference type="InterPro" id="IPR003593">
    <property type="entry name" value="AAA+_ATPase"/>
</dbReference>
<keyword evidence="4" id="KW-0238">DNA-binding</keyword>
<dbReference type="InterPro" id="IPR002197">
    <property type="entry name" value="HTH_Fis"/>
</dbReference>
<feature type="domain" description="Sigma-54 factor interaction" evidence="6">
    <location>
        <begin position="1"/>
        <end position="206"/>
    </location>
</feature>
<evidence type="ECO:0000256" key="1">
    <source>
        <dbReference type="ARBA" id="ARBA00022741"/>
    </source>
</evidence>
<dbReference type="InterPro" id="IPR009057">
    <property type="entry name" value="Homeodomain-like_sf"/>
</dbReference>
<dbReference type="Proteomes" id="UP000054740">
    <property type="component" value="Unassembled WGS sequence"/>
</dbReference>
<keyword evidence="3" id="KW-0805">Transcription regulation</keyword>
<sequence length="277" mass="31044">MLITGETGTGKECVARAVHELSARHQGPYISINCAALPDSLLDSELFGFERGAFTGALSAYPGKIALADGGTLFLDEIGDMPLHAQARLLRVLETYEVFPIGAVRSRRVDFRVVAATHCPLEQAMQAGRFRSDLFYRLNVARVLLPPLRERPSDVVVLFEHFSRELARRTQTPPVRLTAAALVRMCRHPWPGNVRELRNLVEALSLQYEATPLDAAALPLPPERAPTPDESQSALILEALNQCEWNRSKAAAMLHWSRMTLYRKMRQLHIEDERPET</sequence>
<evidence type="ECO:0000256" key="5">
    <source>
        <dbReference type="ARBA" id="ARBA00023163"/>
    </source>
</evidence>
<protein>
    <submittedName>
        <fullName evidence="7">Fis family transcriptional regulator</fullName>
    </submittedName>
</protein>
<dbReference type="InterPro" id="IPR027417">
    <property type="entry name" value="P-loop_NTPase"/>
</dbReference>
<dbReference type="SMART" id="SM00382">
    <property type="entry name" value="AAA"/>
    <property type="match status" value="1"/>
</dbReference>
<dbReference type="InterPro" id="IPR058031">
    <property type="entry name" value="AAA_lid_NorR"/>
</dbReference>
<dbReference type="SUPFAM" id="SSF52540">
    <property type="entry name" value="P-loop containing nucleoside triphosphate hydrolases"/>
    <property type="match status" value="1"/>
</dbReference>
<dbReference type="InterPro" id="IPR025943">
    <property type="entry name" value="Sigma_54_int_dom_ATP-bd_2"/>
</dbReference>
<dbReference type="CDD" id="cd00009">
    <property type="entry name" value="AAA"/>
    <property type="match status" value="1"/>
</dbReference>
<evidence type="ECO:0000256" key="3">
    <source>
        <dbReference type="ARBA" id="ARBA00023015"/>
    </source>
</evidence>
<dbReference type="Gene3D" id="1.10.8.60">
    <property type="match status" value="1"/>
</dbReference>
<keyword evidence="8" id="KW-1185">Reference proteome</keyword>
<keyword evidence="2" id="KW-0067">ATP-binding</keyword>
<dbReference type="InterPro" id="IPR025944">
    <property type="entry name" value="Sigma_54_int_dom_CS"/>
</dbReference>
<proteinExistence type="predicted"/>
<dbReference type="FunFam" id="3.40.50.300:FF:000006">
    <property type="entry name" value="DNA-binding transcriptional regulator NtrC"/>
    <property type="match status" value="1"/>
</dbReference>
<dbReference type="Pfam" id="PF02954">
    <property type="entry name" value="HTH_8"/>
    <property type="match status" value="1"/>
</dbReference>
<dbReference type="InterPro" id="IPR025662">
    <property type="entry name" value="Sigma_54_int_dom_ATP-bd_1"/>
</dbReference>
<dbReference type="PANTHER" id="PTHR32071:SF57">
    <property type="entry name" value="C4-DICARBOXYLATE TRANSPORT TRANSCRIPTIONAL REGULATORY PROTEIN DCTD"/>
    <property type="match status" value="1"/>
</dbReference>
<dbReference type="GO" id="GO:0005524">
    <property type="term" value="F:ATP binding"/>
    <property type="evidence" value="ECO:0007669"/>
    <property type="project" value="UniProtKB-KW"/>
</dbReference>
<dbReference type="GO" id="GO:0006355">
    <property type="term" value="P:regulation of DNA-templated transcription"/>
    <property type="evidence" value="ECO:0007669"/>
    <property type="project" value="InterPro"/>
</dbReference>
<dbReference type="EMBL" id="FCNY02000008">
    <property type="protein sequence ID" value="SAL46158.1"/>
    <property type="molecule type" value="Genomic_DNA"/>
</dbReference>
<dbReference type="InterPro" id="IPR002078">
    <property type="entry name" value="Sigma_54_int"/>
</dbReference>
<keyword evidence="5" id="KW-0804">Transcription</keyword>
<evidence type="ECO:0000259" key="6">
    <source>
        <dbReference type="PROSITE" id="PS50045"/>
    </source>
</evidence>
<dbReference type="PROSITE" id="PS00675">
    <property type="entry name" value="SIGMA54_INTERACT_1"/>
    <property type="match status" value="1"/>
</dbReference>
<evidence type="ECO:0000256" key="2">
    <source>
        <dbReference type="ARBA" id="ARBA00022840"/>
    </source>
</evidence>
<organism evidence="7 8">
    <name type="scientific">Caballeronia cordobensis</name>
    <name type="common">Burkholderia cordobensis</name>
    <dbReference type="NCBI Taxonomy" id="1353886"/>
    <lineage>
        <taxon>Bacteria</taxon>
        <taxon>Pseudomonadati</taxon>
        <taxon>Pseudomonadota</taxon>
        <taxon>Betaproteobacteria</taxon>
        <taxon>Burkholderiales</taxon>
        <taxon>Burkholderiaceae</taxon>
        <taxon>Caballeronia</taxon>
    </lineage>
</organism>
<dbReference type="Pfam" id="PF00158">
    <property type="entry name" value="Sigma54_activat"/>
    <property type="match status" value="1"/>
</dbReference>
<evidence type="ECO:0000313" key="7">
    <source>
        <dbReference type="EMBL" id="SAL46158.1"/>
    </source>
</evidence>
<gene>
    <name evidence="7" type="ORF">AWB70_03628</name>
</gene>
<dbReference type="GO" id="GO:0043565">
    <property type="term" value="F:sequence-specific DNA binding"/>
    <property type="evidence" value="ECO:0007669"/>
    <property type="project" value="InterPro"/>
</dbReference>
<dbReference type="PANTHER" id="PTHR32071">
    <property type="entry name" value="TRANSCRIPTIONAL REGULATORY PROTEIN"/>
    <property type="match status" value="1"/>
</dbReference>
<dbReference type="Gene3D" id="1.10.10.60">
    <property type="entry name" value="Homeodomain-like"/>
    <property type="match status" value="1"/>
</dbReference>
<dbReference type="PROSITE" id="PS00688">
    <property type="entry name" value="SIGMA54_INTERACT_3"/>
    <property type="match status" value="1"/>
</dbReference>
<dbReference type="AlphaFoldDB" id="A0A158HP41"/>
<dbReference type="PROSITE" id="PS50045">
    <property type="entry name" value="SIGMA54_INTERACT_4"/>
    <property type="match status" value="1"/>
</dbReference>
<reference evidence="8" key="1">
    <citation type="submission" date="2016-01" db="EMBL/GenBank/DDBJ databases">
        <authorList>
            <person name="Peeters C."/>
        </authorList>
    </citation>
    <scope>NUCLEOTIDE SEQUENCE [LARGE SCALE GENOMIC DNA]</scope>
</reference>